<gene>
    <name evidence="1" type="ORF">BDA96_04G039100</name>
</gene>
<organism evidence="1 2">
    <name type="scientific">Sorghum bicolor</name>
    <name type="common">Sorghum</name>
    <name type="synonym">Sorghum vulgare</name>
    <dbReference type="NCBI Taxonomy" id="4558"/>
    <lineage>
        <taxon>Eukaryota</taxon>
        <taxon>Viridiplantae</taxon>
        <taxon>Streptophyta</taxon>
        <taxon>Embryophyta</taxon>
        <taxon>Tracheophyta</taxon>
        <taxon>Spermatophyta</taxon>
        <taxon>Magnoliopsida</taxon>
        <taxon>Liliopsida</taxon>
        <taxon>Poales</taxon>
        <taxon>Poaceae</taxon>
        <taxon>PACMAD clade</taxon>
        <taxon>Panicoideae</taxon>
        <taxon>Andropogonodae</taxon>
        <taxon>Andropogoneae</taxon>
        <taxon>Sorghinae</taxon>
        <taxon>Sorghum</taxon>
    </lineage>
</organism>
<dbReference type="AlphaFoldDB" id="A0A921R3A7"/>
<reference evidence="1" key="1">
    <citation type="journal article" date="2019" name="BMC Genomics">
        <title>A new reference genome for Sorghum bicolor reveals high levels of sequence similarity between sweet and grain genotypes: implications for the genetics of sugar metabolism.</title>
        <authorList>
            <person name="Cooper E.A."/>
            <person name="Brenton Z.W."/>
            <person name="Flinn B.S."/>
            <person name="Jenkins J."/>
            <person name="Shu S."/>
            <person name="Flowers D."/>
            <person name="Luo F."/>
            <person name="Wang Y."/>
            <person name="Xia P."/>
            <person name="Barry K."/>
            <person name="Daum C."/>
            <person name="Lipzen A."/>
            <person name="Yoshinaga Y."/>
            <person name="Schmutz J."/>
            <person name="Saski C."/>
            <person name="Vermerris W."/>
            <person name="Kresovich S."/>
        </authorList>
    </citation>
    <scope>NUCLEOTIDE SEQUENCE</scope>
</reference>
<reference evidence="1" key="2">
    <citation type="submission" date="2020-10" db="EMBL/GenBank/DDBJ databases">
        <authorList>
            <person name="Cooper E.A."/>
            <person name="Brenton Z.W."/>
            <person name="Flinn B.S."/>
            <person name="Jenkins J."/>
            <person name="Shu S."/>
            <person name="Flowers D."/>
            <person name="Luo F."/>
            <person name="Wang Y."/>
            <person name="Xia P."/>
            <person name="Barry K."/>
            <person name="Daum C."/>
            <person name="Lipzen A."/>
            <person name="Yoshinaga Y."/>
            <person name="Schmutz J."/>
            <person name="Saski C."/>
            <person name="Vermerris W."/>
            <person name="Kresovich S."/>
        </authorList>
    </citation>
    <scope>NUCLEOTIDE SEQUENCE</scope>
</reference>
<feature type="non-terminal residue" evidence="1">
    <location>
        <position position="1"/>
    </location>
</feature>
<dbReference type="EMBL" id="CM027683">
    <property type="protein sequence ID" value="KAG0531630.1"/>
    <property type="molecule type" value="Genomic_DNA"/>
</dbReference>
<proteinExistence type="predicted"/>
<evidence type="ECO:0000313" key="2">
    <source>
        <dbReference type="Proteomes" id="UP000807115"/>
    </source>
</evidence>
<protein>
    <submittedName>
        <fullName evidence="1">Uncharacterized protein</fullName>
    </submittedName>
</protein>
<sequence length="96" mass="11277">VGSKLENIGKFWFSNKKHGVLNMVTSAALWCIWKLRNDLCFQRTRWKGMDLDLLFLKVVAMVQNWLILCQAEEKDSLLKKIKDIKNLADLVLWLQN</sequence>
<dbReference type="Proteomes" id="UP000807115">
    <property type="component" value="Chromosome 4"/>
</dbReference>
<accession>A0A921R3A7</accession>
<evidence type="ECO:0000313" key="1">
    <source>
        <dbReference type="EMBL" id="KAG0531630.1"/>
    </source>
</evidence>
<comment type="caution">
    <text evidence="1">The sequence shown here is derived from an EMBL/GenBank/DDBJ whole genome shotgun (WGS) entry which is preliminary data.</text>
</comment>
<name>A0A921R3A7_SORBI</name>